<feature type="region of interest" description="Disordered" evidence="1">
    <location>
        <begin position="1"/>
        <end position="104"/>
    </location>
</feature>
<dbReference type="RefSeq" id="WP_281068909.1">
    <property type="nucleotide sequence ID" value="NZ_JAGGLB010000029.1"/>
</dbReference>
<dbReference type="PANTHER" id="PTHR24023">
    <property type="entry name" value="COLLAGEN ALPHA"/>
    <property type="match status" value="1"/>
</dbReference>
<evidence type="ECO:0000256" key="1">
    <source>
        <dbReference type="SAM" id="MobiDB-lite"/>
    </source>
</evidence>
<dbReference type="Pfam" id="PF01391">
    <property type="entry name" value="Collagen"/>
    <property type="match status" value="1"/>
</dbReference>
<proteinExistence type="predicted"/>
<protein>
    <recommendedName>
        <fullName evidence="4">Collagen-like protein</fullName>
    </recommendedName>
</protein>
<feature type="compositionally biased region" description="Low complexity" evidence="1">
    <location>
        <begin position="36"/>
        <end position="60"/>
    </location>
</feature>
<evidence type="ECO:0000313" key="3">
    <source>
        <dbReference type="Proteomes" id="UP001519287"/>
    </source>
</evidence>
<dbReference type="EMBL" id="JAGGLB010000029">
    <property type="protein sequence ID" value="MBP1994874.1"/>
    <property type="molecule type" value="Genomic_DNA"/>
</dbReference>
<dbReference type="Gene3D" id="2.60.120.40">
    <property type="match status" value="1"/>
</dbReference>
<dbReference type="InterPro" id="IPR050149">
    <property type="entry name" value="Collagen_superfamily"/>
</dbReference>
<name>A0ABS4J7Z8_9BACL</name>
<organism evidence="2 3">
    <name type="scientific">Paenibacillus eucommiae</name>
    <dbReference type="NCBI Taxonomy" id="1355755"/>
    <lineage>
        <taxon>Bacteria</taxon>
        <taxon>Bacillati</taxon>
        <taxon>Bacillota</taxon>
        <taxon>Bacilli</taxon>
        <taxon>Bacillales</taxon>
        <taxon>Paenibacillaceae</taxon>
        <taxon>Paenibacillus</taxon>
    </lineage>
</organism>
<evidence type="ECO:0008006" key="4">
    <source>
        <dbReference type="Google" id="ProtNLM"/>
    </source>
</evidence>
<reference evidence="2 3" key="1">
    <citation type="submission" date="2021-03" db="EMBL/GenBank/DDBJ databases">
        <title>Genomic Encyclopedia of Type Strains, Phase IV (KMG-IV): sequencing the most valuable type-strain genomes for metagenomic binning, comparative biology and taxonomic classification.</title>
        <authorList>
            <person name="Goeker M."/>
        </authorList>
    </citation>
    <scope>NUCLEOTIDE SEQUENCE [LARGE SCALE GENOMIC DNA]</scope>
    <source>
        <strain evidence="2 3">DSM 26048</strain>
    </source>
</reference>
<evidence type="ECO:0000313" key="2">
    <source>
        <dbReference type="EMBL" id="MBP1994874.1"/>
    </source>
</evidence>
<keyword evidence="3" id="KW-1185">Reference proteome</keyword>
<comment type="caution">
    <text evidence="2">The sequence shown here is derived from an EMBL/GenBank/DDBJ whole genome shotgun (WGS) entry which is preliminary data.</text>
</comment>
<dbReference type="InterPro" id="IPR008983">
    <property type="entry name" value="Tumour_necrosis_fac-like_dom"/>
</dbReference>
<sequence length="242" mass="22996">MGATGPRGKRGKYGEGGTGATGVTGPTGPAGGADGATGSTGATGPAGATGVTGPTGAMGAFGPTGATGLTGADGVRGATGQTGATGADGGTGATGSTGPTGPVGQLVGIQAQLQESGADTIDDGDNVIFDTVINNQSSNIIYNAATGEFTIVAVGNYYINWWVSTDGAGPSTSVTFDIVLNGGVGISGTSPIVTGQLNGSALITVGAIPANIALVNVTNETVNYGITPVQANIVIIEIGVPL</sequence>
<dbReference type="Proteomes" id="UP001519287">
    <property type="component" value="Unassembled WGS sequence"/>
</dbReference>
<gene>
    <name evidence="2" type="ORF">J2Z66_006515</name>
</gene>
<dbReference type="PANTHER" id="PTHR24023:SF1095">
    <property type="entry name" value="EGF-LIKE DOMAIN-CONTAINING PROTEIN"/>
    <property type="match status" value="1"/>
</dbReference>
<dbReference type="SUPFAM" id="SSF49842">
    <property type="entry name" value="TNF-like"/>
    <property type="match status" value="1"/>
</dbReference>
<feature type="compositionally biased region" description="Gly residues" evidence="1">
    <location>
        <begin position="86"/>
        <end position="95"/>
    </location>
</feature>
<dbReference type="InterPro" id="IPR008160">
    <property type="entry name" value="Collagen"/>
</dbReference>
<accession>A0ABS4J7Z8</accession>